<proteinExistence type="predicted"/>
<sequence>MNSAEIEELKNLVEQHYGKALSTTTDFEEYSLYVGRHAGAHVSASTLKRMWGYVSDKHKPRKYTLDILARCIGHEDFAAFVTWLKTSSRYNSSFFSANQLISHELGVGDIVEVGWSPNRLVILSYLGDSRYRVIESMNSKMHAGDEFITGCFIKGQPLYLPFIQRNGERTPPFVAGRNGGLTIINRK</sequence>
<dbReference type="AlphaFoldDB" id="A0A9D2JW36"/>
<comment type="caution">
    <text evidence="1">The sequence shown here is derived from an EMBL/GenBank/DDBJ whole genome shotgun (WGS) entry which is preliminary data.</text>
</comment>
<protein>
    <submittedName>
        <fullName evidence="1">Uncharacterized protein</fullName>
    </submittedName>
</protein>
<reference evidence="1" key="1">
    <citation type="journal article" date="2021" name="PeerJ">
        <title>Extensive microbial diversity within the chicken gut microbiome revealed by metagenomics and culture.</title>
        <authorList>
            <person name="Gilroy R."/>
            <person name="Ravi A."/>
            <person name="Getino M."/>
            <person name="Pursley I."/>
            <person name="Horton D.L."/>
            <person name="Alikhan N.F."/>
            <person name="Baker D."/>
            <person name="Gharbi K."/>
            <person name="Hall N."/>
            <person name="Watson M."/>
            <person name="Adriaenssens E.M."/>
            <person name="Foster-Nyarko E."/>
            <person name="Jarju S."/>
            <person name="Secka A."/>
            <person name="Antonio M."/>
            <person name="Oren A."/>
            <person name="Chaudhuri R.R."/>
            <person name="La Ragione R."/>
            <person name="Hildebrand F."/>
            <person name="Pallen M.J."/>
        </authorList>
    </citation>
    <scope>NUCLEOTIDE SEQUENCE</scope>
    <source>
        <strain evidence="1">ChiHecec3B27-8219</strain>
    </source>
</reference>
<dbReference type="Proteomes" id="UP000824055">
    <property type="component" value="Unassembled WGS sequence"/>
</dbReference>
<accession>A0A9D2JW36</accession>
<dbReference type="EMBL" id="DXBE01000024">
    <property type="protein sequence ID" value="HIZ68828.1"/>
    <property type="molecule type" value="Genomic_DNA"/>
</dbReference>
<name>A0A9D2JW36_9BACT</name>
<organism evidence="1 2">
    <name type="scientific">Candidatus Prevotella avicola</name>
    <dbReference type="NCBI Taxonomy" id="2838738"/>
    <lineage>
        <taxon>Bacteria</taxon>
        <taxon>Pseudomonadati</taxon>
        <taxon>Bacteroidota</taxon>
        <taxon>Bacteroidia</taxon>
        <taxon>Bacteroidales</taxon>
        <taxon>Prevotellaceae</taxon>
        <taxon>Prevotella</taxon>
    </lineage>
</organism>
<gene>
    <name evidence="1" type="ORF">H9966_02940</name>
</gene>
<evidence type="ECO:0000313" key="1">
    <source>
        <dbReference type="EMBL" id="HIZ68828.1"/>
    </source>
</evidence>
<reference evidence="1" key="2">
    <citation type="submission" date="2021-04" db="EMBL/GenBank/DDBJ databases">
        <authorList>
            <person name="Gilroy R."/>
        </authorList>
    </citation>
    <scope>NUCLEOTIDE SEQUENCE</scope>
    <source>
        <strain evidence="1">ChiHecec3B27-8219</strain>
    </source>
</reference>
<evidence type="ECO:0000313" key="2">
    <source>
        <dbReference type="Proteomes" id="UP000824055"/>
    </source>
</evidence>